<proteinExistence type="predicted"/>
<evidence type="ECO:0000313" key="2">
    <source>
        <dbReference type="EMBL" id="QHT37716.1"/>
    </source>
</evidence>
<feature type="compositionally biased region" description="Basic and acidic residues" evidence="1">
    <location>
        <begin position="37"/>
        <end position="53"/>
    </location>
</feature>
<reference evidence="2" key="1">
    <citation type="journal article" date="2020" name="Nature">
        <title>Giant virus diversity and host interactions through global metagenomics.</title>
        <authorList>
            <person name="Schulz F."/>
            <person name="Roux S."/>
            <person name="Paez-Espino D."/>
            <person name="Jungbluth S."/>
            <person name="Walsh D.A."/>
            <person name="Denef V.J."/>
            <person name="McMahon K.D."/>
            <person name="Konstantinidis K.T."/>
            <person name="Eloe-Fadrosh E.A."/>
            <person name="Kyrpides N.C."/>
            <person name="Woyke T."/>
        </authorList>
    </citation>
    <scope>NUCLEOTIDE SEQUENCE</scope>
    <source>
        <strain evidence="2">GVMAG-S-ERX556049-19</strain>
    </source>
</reference>
<name>A0A6C0F7C2_9ZZZZ</name>
<evidence type="ECO:0008006" key="3">
    <source>
        <dbReference type="Google" id="ProtNLM"/>
    </source>
</evidence>
<feature type="compositionally biased region" description="Basic residues" evidence="1">
    <location>
        <begin position="54"/>
        <end position="68"/>
    </location>
</feature>
<evidence type="ECO:0000256" key="1">
    <source>
        <dbReference type="SAM" id="MobiDB-lite"/>
    </source>
</evidence>
<feature type="region of interest" description="Disordered" evidence="1">
    <location>
        <begin position="37"/>
        <end position="68"/>
    </location>
</feature>
<sequence length="68" mass="7962">MAETWVQFATKYYHQQKKSNPDYKFKNALKDAAPLFKKDDKKVEKTTKPVKEKKTAKKGKKGTRSKKN</sequence>
<organism evidence="2">
    <name type="scientific">viral metagenome</name>
    <dbReference type="NCBI Taxonomy" id="1070528"/>
    <lineage>
        <taxon>unclassified sequences</taxon>
        <taxon>metagenomes</taxon>
        <taxon>organismal metagenomes</taxon>
    </lineage>
</organism>
<dbReference type="AlphaFoldDB" id="A0A6C0F7C2"/>
<protein>
    <recommendedName>
        <fullName evidence="3">HMG box domain-containing protein</fullName>
    </recommendedName>
</protein>
<accession>A0A6C0F7C2</accession>
<dbReference type="EMBL" id="MN738820">
    <property type="protein sequence ID" value="QHT37716.1"/>
    <property type="molecule type" value="Genomic_DNA"/>
</dbReference>